<dbReference type="InterPro" id="IPR011047">
    <property type="entry name" value="Quinoprotein_ADH-like_sf"/>
</dbReference>
<evidence type="ECO:0000313" key="1">
    <source>
        <dbReference type="EMBL" id="RFU24407.1"/>
    </source>
</evidence>
<dbReference type="InterPro" id="IPR015943">
    <property type="entry name" value="WD40/YVTN_repeat-like_dom_sf"/>
</dbReference>
<evidence type="ECO:0008006" key="3">
    <source>
        <dbReference type="Google" id="ProtNLM"/>
    </source>
</evidence>
<dbReference type="Gene3D" id="2.130.10.10">
    <property type="entry name" value="YVTN repeat-like/Quinoprotein amine dehydrogenase"/>
    <property type="match status" value="1"/>
</dbReference>
<dbReference type="Proteomes" id="UP000258309">
    <property type="component" value="Unassembled WGS sequence"/>
</dbReference>
<proteinExistence type="predicted"/>
<protein>
    <recommendedName>
        <fullName evidence="3">Anaphase-promoting complex subunit 4 WD40 domain-containing protein</fullName>
    </recommendedName>
</protein>
<dbReference type="OrthoDB" id="194358at2759"/>
<dbReference type="EMBL" id="NCSJ02000451">
    <property type="protein sequence ID" value="RFU24407.1"/>
    <property type="molecule type" value="Genomic_DNA"/>
</dbReference>
<accession>A0A3E2GTP0</accession>
<feature type="non-terminal residue" evidence="1">
    <location>
        <position position="1"/>
    </location>
</feature>
<keyword evidence="2" id="KW-1185">Reference proteome</keyword>
<dbReference type="STRING" id="5539.A0A3E2GTP0"/>
<comment type="caution">
    <text evidence="1">The sequence shown here is derived from an EMBL/GenBank/DDBJ whole genome shotgun (WGS) entry which is preliminary data.</text>
</comment>
<feature type="non-terminal residue" evidence="1">
    <location>
        <position position="148"/>
    </location>
</feature>
<dbReference type="SUPFAM" id="SSF50998">
    <property type="entry name" value="Quinoprotein alcohol dehydrogenase-like"/>
    <property type="match status" value="1"/>
</dbReference>
<reference evidence="1 2" key="1">
    <citation type="submission" date="2018-05" db="EMBL/GenBank/DDBJ databases">
        <title>Draft genome sequence of Scytalidium lignicola DSM 105466, a ubiquitous saprotrophic fungus.</title>
        <authorList>
            <person name="Buettner E."/>
            <person name="Gebauer A.M."/>
            <person name="Hofrichter M."/>
            <person name="Liers C."/>
            <person name="Kellner H."/>
        </authorList>
    </citation>
    <scope>NUCLEOTIDE SEQUENCE [LARGE SCALE GENOMIC DNA]</scope>
    <source>
        <strain evidence="1 2">DSM 105466</strain>
    </source>
</reference>
<organism evidence="1 2">
    <name type="scientific">Scytalidium lignicola</name>
    <name type="common">Hyphomycete</name>
    <dbReference type="NCBI Taxonomy" id="5539"/>
    <lineage>
        <taxon>Eukaryota</taxon>
        <taxon>Fungi</taxon>
        <taxon>Dikarya</taxon>
        <taxon>Ascomycota</taxon>
        <taxon>Pezizomycotina</taxon>
        <taxon>Leotiomycetes</taxon>
        <taxon>Leotiomycetes incertae sedis</taxon>
        <taxon>Scytalidium</taxon>
    </lineage>
</organism>
<dbReference type="AlphaFoldDB" id="A0A3E2GTP0"/>
<gene>
    <name evidence="1" type="ORF">B7463_g11933</name>
</gene>
<sequence length="148" mass="16179">MTQANAQTVTCSPDGLTLVAGNSAGMVQLLEFDTLQLLYRVNATDRGIRGLSFSTDNTRFLDVRGTQCNIWEPAVLLGLAKRDEAPTEPAEWEPIIKGIENEEAEITSIELEDSGQFFFVGRSDGSLYMTTRPANGVKCCIGTISRFP</sequence>
<name>A0A3E2GTP0_SCYLI</name>
<evidence type="ECO:0000313" key="2">
    <source>
        <dbReference type="Proteomes" id="UP000258309"/>
    </source>
</evidence>